<gene>
    <name evidence="4" type="ORF">D3868_03955</name>
    <name evidence="3" type="ORF">SIM66_25025</name>
</gene>
<feature type="compositionally biased region" description="Pro residues" evidence="1">
    <location>
        <begin position="87"/>
        <end position="103"/>
    </location>
</feature>
<evidence type="ECO:0000256" key="2">
    <source>
        <dbReference type="SAM" id="SignalP"/>
    </source>
</evidence>
<feature type="region of interest" description="Disordered" evidence="1">
    <location>
        <begin position="76"/>
        <end position="116"/>
    </location>
</feature>
<protein>
    <submittedName>
        <fullName evidence="4">Uncharacterized protein</fullName>
    </submittedName>
</protein>
<proteinExistence type="predicted"/>
<evidence type="ECO:0000313" key="6">
    <source>
        <dbReference type="Proteomes" id="UP001277471"/>
    </source>
</evidence>
<dbReference type="GeneID" id="56452697"/>
<reference evidence="3 6" key="2">
    <citation type="submission" date="2023-11" db="EMBL/GenBank/DDBJ databases">
        <title>MicrobeMod: A computational toolkit for identifying prokaryotic methylation and restriction-modification with nanopore sequencing.</title>
        <authorList>
            <person name="Crits-Christoph A."/>
            <person name="Kang S.C."/>
            <person name="Lee H."/>
            <person name="Ostrov N."/>
        </authorList>
    </citation>
    <scope>NUCLEOTIDE SEQUENCE [LARGE SCALE GENOMIC DNA]</scope>
    <source>
        <strain evidence="3 6">ATCC 29145</strain>
    </source>
</reference>
<evidence type="ECO:0000313" key="4">
    <source>
        <dbReference type="EMBL" id="QCO08268.1"/>
    </source>
</evidence>
<dbReference type="Proteomes" id="UP000298774">
    <property type="component" value="Chromosome"/>
</dbReference>
<evidence type="ECO:0000313" key="5">
    <source>
        <dbReference type="Proteomes" id="UP000298774"/>
    </source>
</evidence>
<dbReference type="AlphaFoldDB" id="A0A0N7I7X2"/>
<sequence>MLRFALPVFGALAAILTLAGTPHTAAAENLACQTVNGKTVCSRGSGSLSCQTVNDRTTCVTGPGALTCETVNGHTACRRGPSQPDLKPMPMPPMPPQAAPMPDHPFGKNFPFEEEA</sequence>
<dbReference type="EMBL" id="CP032339">
    <property type="protein sequence ID" value="QCO08268.1"/>
    <property type="molecule type" value="Genomic_DNA"/>
</dbReference>
<dbReference type="KEGG" id="abf:AMK58_09770"/>
<accession>A0A0N7I7X2</accession>
<dbReference type="Proteomes" id="UP001277471">
    <property type="component" value="Unassembled WGS sequence"/>
</dbReference>
<organism evidence="4 5">
    <name type="scientific">Azospirillum brasilense</name>
    <dbReference type="NCBI Taxonomy" id="192"/>
    <lineage>
        <taxon>Bacteria</taxon>
        <taxon>Pseudomonadati</taxon>
        <taxon>Pseudomonadota</taxon>
        <taxon>Alphaproteobacteria</taxon>
        <taxon>Rhodospirillales</taxon>
        <taxon>Azospirillaceae</taxon>
        <taxon>Azospirillum</taxon>
    </lineage>
</organism>
<keyword evidence="2" id="KW-0732">Signal</keyword>
<name>A0A0N7I7X2_AZOBR</name>
<feature type="chain" id="PRO_5044367340" evidence="2">
    <location>
        <begin position="20"/>
        <end position="116"/>
    </location>
</feature>
<evidence type="ECO:0000313" key="3">
    <source>
        <dbReference type="EMBL" id="MDX5954440.1"/>
    </source>
</evidence>
<evidence type="ECO:0000256" key="1">
    <source>
        <dbReference type="SAM" id="MobiDB-lite"/>
    </source>
</evidence>
<dbReference type="EMBL" id="JAWXYC010000004">
    <property type="protein sequence ID" value="MDX5954440.1"/>
    <property type="molecule type" value="Genomic_DNA"/>
</dbReference>
<keyword evidence="6" id="KW-1185">Reference proteome</keyword>
<dbReference type="RefSeq" id="WP_059398843.1">
    <property type="nucleotide sequence ID" value="NZ_CP012914.1"/>
</dbReference>
<reference evidence="4 5" key="1">
    <citation type="submission" date="2018-09" db="EMBL/GenBank/DDBJ databases">
        <title>Whole genome based analysis of evolution and adaptive divergence in Indian and Brazilian strains of Azospirillum brasilense.</title>
        <authorList>
            <person name="Singh C."/>
            <person name="Tripathi A.K."/>
        </authorList>
    </citation>
    <scope>NUCLEOTIDE SEQUENCE [LARGE SCALE GENOMIC DNA]</scope>
    <source>
        <strain evidence="4 5">MTCC4038</strain>
    </source>
</reference>
<feature type="signal peptide" evidence="2">
    <location>
        <begin position="1"/>
        <end position="19"/>
    </location>
</feature>